<dbReference type="Pfam" id="PF20772">
    <property type="entry name" value="TACO1_YebC_N"/>
    <property type="match status" value="1"/>
</dbReference>
<accession>A0A1M6GB98</accession>
<feature type="domain" description="TACO1/YebC-like N-terminal" evidence="8">
    <location>
        <begin position="5"/>
        <end position="76"/>
    </location>
</feature>
<keyword evidence="5 6" id="KW-0804">Transcription</keyword>
<dbReference type="Gene3D" id="3.30.70.980">
    <property type="match status" value="2"/>
</dbReference>
<keyword evidence="3 6" id="KW-0805">Transcription regulation</keyword>
<dbReference type="FunFam" id="1.10.10.200:FF:000002">
    <property type="entry name" value="Probable transcriptional regulatory protein CLM62_37755"/>
    <property type="match status" value="1"/>
</dbReference>
<dbReference type="InterPro" id="IPR026564">
    <property type="entry name" value="Transcrip_reg_TACO1-like_dom3"/>
</dbReference>
<proteinExistence type="inferred from homology"/>
<dbReference type="OrthoDB" id="9781053at2"/>
<keyword evidence="2 6" id="KW-0963">Cytoplasm</keyword>
<dbReference type="PANTHER" id="PTHR12532:SF6">
    <property type="entry name" value="TRANSCRIPTIONAL REGULATORY PROTEIN YEBC-RELATED"/>
    <property type="match status" value="1"/>
</dbReference>
<feature type="domain" description="TACO1/YebC-like second and third" evidence="7">
    <location>
        <begin position="82"/>
        <end position="236"/>
    </location>
</feature>
<dbReference type="RefSeq" id="WP_073473517.1">
    <property type="nucleotide sequence ID" value="NZ_FQZU01000004.1"/>
</dbReference>
<dbReference type="NCBIfam" id="NF009044">
    <property type="entry name" value="PRK12378.1"/>
    <property type="match status" value="1"/>
</dbReference>
<dbReference type="SUPFAM" id="SSF75625">
    <property type="entry name" value="YebC-like"/>
    <property type="match status" value="1"/>
</dbReference>
<reference evidence="10" key="1">
    <citation type="submission" date="2016-11" db="EMBL/GenBank/DDBJ databases">
        <authorList>
            <person name="Varghese N."/>
            <person name="Submissions S."/>
        </authorList>
    </citation>
    <scope>NUCLEOTIDE SEQUENCE [LARGE SCALE GENOMIC DNA]</scope>
    <source>
        <strain evidence="10">DSM 16219</strain>
    </source>
</reference>
<dbReference type="Pfam" id="PF01709">
    <property type="entry name" value="Transcrip_reg"/>
    <property type="match status" value="1"/>
</dbReference>
<dbReference type="NCBIfam" id="TIGR01033">
    <property type="entry name" value="YebC/PmpR family DNA-binding transcriptional regulator"/>
    <property type="match status" value="1"/>
</dbReference>
<evidence type="ECO:0000256" key="5">
    <source>
        <dbReference type="ARBA" id="ARBA00023163"/>
    </source>
</evidence>
<comment type="subcellular location">
    <subcellularLocation>
        <location evidence="6">Cytoplasm</location>
    </subcellularLocation>
</comment>
<evidence type="ECO:0000256" key="2">
    <source>
        <dbReference type="ARBA" id="ARBA00022490"/>
    </source>
</evidence>
<dbReference type="GO" id="GO:0005829">
    <property type="term" value="C:cytosol"/>
    <property type="evidence" value="ECO:0007669"/>
    <property type="project" value="TreeGrafter"/>
</dbReference>
<dbReference type="AlphaFoldDB" id="A0A1M6GB98"/>
<dbReference type="Gene3D" id="1.10.10.200">
    <property type="match status" value="1"/>
</dbReference>
<dbReference type="NCBIfam" id="NF001030">
    <property type="entry name" value="PRK00110.1"/>
    <property type="match status" value="1"/>
</dbReference>
<evidence type="ECO:0000313" key="9">
    <source>
        <dbReference type="EMBL" id="SHJ07185.1"/>
    </source>
</evidence>
<dbReference type="GO" id="GO:0003677">
    <property type="term" value="F:DNA binding"/>
    <property type="evidence" value="ECO:0007669"/>
    <property type="project" value="UniProtKB-UniRule"/>
</dbReference>
<dbReference type="FunFam" id="3.30.70.980:FF:000002">
    <property type="entry name" value="Probable transcriptional regulatory protein YebC"/>
    <property type="match status" value="1"/>
</dbReference>
<sequence>MSGHNKWSTIKHKKGAADAKRGKVFSKLIKEITIAARMGGGDPDANPRLRTAINAAKSENMPKDNWERAIKKGTGELEGVNYEEFQYEGYGPGGGAVLVESLTDNKNRAAAEIRHIFSKCGGSLGEAGCVAWMFDKKGYIVVNKSVTDEDTLMEIALEAGAEDVREAGDVFEVITLPDDYDAVKEAIDAAGIETEDASVTKLPQNTVEVTGKEAEQMVRLLQTLDDCDDVQNVYTSADIPDDAFGED</sequence>
<evidence type="ECO:0000256" key="4">
    <source>
        <dbReference type="ARBA" id="ARBA00023125"/>
    </source>
</evidence>
<evidence type="ECO:0000256" key="6">
    <source>
        <dbReference type="HAMAP-Rule" id="MF_00693"/>
    </source>
</evidence>
<keyword evidence="10" id="KW-1185">Reference proteome</keyword>
<dbReference type="GO" id="GO:0006355">
    <property type="term" value="P:regulation of DNA-templated transcription"/>
    <property type="evidence" value="ECO:0007669"/>
    <property type="project" value="UniProtKB-UniRule"/>
</dbReference>
<keyword evidence="4 6" id="KW-0238">DNA-binding</keyword>
<dbReference type="EMBL" id="FQZU01000004">
    <property type="protein sequence ID" value="SHJ07185.1"/>
    <property type="molecule type" value="Genomic_DNA"/>
</dbReference>
<evidence type="ECO:0000256" key="3">
    <source>
        <dbReference type="ARBA" id="ARBA00023015"/>
    </source>
</evidence>
<dbReference type="Proteomes" id="UP000183994">
    <property type="component" value="Unassembled WGS sequence"/>
</dbReference>
<evidence type="ECO:0000259" key="8">
    <source>
        <dbReference type="Pfam" id="PF20772"/>
    </source>
</evidence>
<dbReference type="InterPro" id="IPR017856">
    <property type="entry name" value="Integrase-like_N"/>
</dbReference>
<dbReference type="InterPro" id="IPR029072">
    <property type="entry name" value="YebC-like"/>
</dbReference>
<dbReference type="HAMAP" id="MF_00693">
    <property type="entry name" value="Transcrip_reg_TACO1"/>
    <property type="match status" value="1"/>
</dbReference>
<dbReference type="PANTHER" id="PTHR12532">
    <property type="entry name" value="TRANSLATIONAL ACTIVATOR OF CYTOCHROME C OXIDASE 1"/>
    <property type="match status" value="1"/>
</dbReference>
<evidence type="ECO:0000313" key="10">
    <source>
        <dbReference type="Proteomes" id="UP000183994"/>
    </source>
</evidence>
<organism evidence="9 10">
    <name type="scientific">Desulfatibacillum alkenivorans DSM 16219</name>
    <dbReference type="NCBI Taxonomy" id="1121393"/>
    <lineage>
        <taxon>Bacteria</taxon>
        <taxon>Pseudomonadati</taxon>
        <taxon>Thermodesulfobacteriota</taxon>
        <taxon>Desulfobacteria</taxon>
        <taxon>Desulfobacterales</taxon>
        <taxon>Desulfatibacillaceae</taxon>
        <taxon>Desulfatibacillum</taxon>
    </lineage>
</organism>
<comment type="similarity">
    <text evidence="1 6">Belongs to the TACO1 family.</text>
</comment>
<dbReference type="STRING" id="1121393.SAMN02745216_00957"/>
<dbReference type="InterPro" id="IPR049083">
    <property type="entry name" value="TACO1_YebC_N"/>
</dbReference>
<evidence type="ECO:0000256" key="1">
    <source>
        <dbReference type="ARBA" id="ARBA00008724"/>
    </source>
</evidence>
<gene>
    <name evidence="9" type="ORF">SAMN02745216_00957</name>
</gene>
<name>A0A1M6GB98_9BACT</name>
<evidence type="ECO:0000259" key="7">
    <source>
        <dbReference type="Pfam" id="PF01709"/>
    </source>
</evidence>
<protein>
    <recommendedName>
        <fullName evidence="6">Probable transcriptional regulatory protein SAMN02745216_00957</fullName>
    </recommendedName>
</protein>
<dbReference type="InterPro" id="IPR048300">
    <property type="entry name" value="TACO1_YebC-like_2nd/3rd_dom"/>
</dbReference>
<dbReference type="InterPro" id="IPR002876">
    <property type="entry name" value="Transcrip_reg_TACO1-like"/>
</dbReference>